<dbReference type="PANTHER" id="PTHR14254">
    <property type="entry name" value="GENE 33 POLYPEPTIDE"/>
    <property type="match status" value="1"/>
</dbReference>
<dbReference type="AlphaFoldDB" id="A0ABD0X5L0"/>
<evidence type="ECO:0000256" key="1">
    <source>
        <dbReference type="SAM" id="MobiDB-lite"/>
    </source>
</evidence>
<dbReference type="EMBL" id="JAGEUA010000005">
    <property type="protein sequence ID" value="KAL0978466.1"/>
    <property type="molecule type" value="Genomic_DNA"/>
</dbReference>
<dbReference type="Proteomes" id="UP001557470">
    <property type="component" value="Unassembled WGS sequence"/>
</dbReference>
<evidence type="ECO:0000313" key="3">
    <source>
        <dbReference type="Proteomes" id="UP001557470"/>
    </source>
</evidence>
<dbReference type="InterPro" id="IPR052112">
    <property type="entry name" value="EGFR_SigReg_Kinase"/>
</dbReference>
<accession>A0ABD0X5L0</accession>
<keyword evidence="3" id="KW-1185">Reference proteome</keyword>
<feature type="region of interest" description="Disordered" evidence="1">
    <location>
        <begin position="76"/>
        <end position="117"/>
    </location>
</feature>
<proteinExistence type="predicted"/>
<comment type="caution">
    <text evidence="2">The sequence shown here is derived from an EMBL/GenBank/DDBJ whole genome shotgun (WGS) entry which is preliminary data.</text>
</comment>
<sequence>MRPDFAWSMSTAGLTAQEICLPADSPFLRASHCLSMAGAKPSWKLSHELENLYFSMDPPPMEYNFKFQQQVPPLLSFPKQKHNSGTQQLPPKKSRPTHLSLSSSTEPPTLSPAEDDQVVPSFQRLSVYERSSPPHTPSRGAKPLPPLPGQTDLSPEQAMDNEVEFFTSSDDSRCLVPEQCPPKTFRYGTPSRRSFRGCGQINYAYFEGPAGVQRQKENQEKQRLLEQQRIQQQEQQQQQRLEQEVREQAEKQTSKQLGGPRQQGRAQTKLRRSHSGPAGSFKPTSLRPSCHHRPTQGMDKPEVPPRVPIPPRPIKSADYRRWSAEVSSGAYSDEDKPPKVPPRDPLLSNGNSRTPSPKSLPSYLNGVMPPTQSFAPDPKYVSRGLHRQHSEGSPCILPVMEKGRKASATHYFLLPQRPAYLDKPCLERFFQDMECPTGRSRGASDPEWNCQTRSKAQVDIV</sequence>
<feature type="compositionally biased region" description="Low complexity" evidence="1">
    <location>
        <begin position="97"/>
        <end position="112"/>
    </location>
</feature>
<organism evidence="2 3">
    <name type="scientific">Umbra pygmaea</name>
    <name type="common">Eastern mudminnow</name>
    <dbReference type="NCBI Taxonomy" id="75934"/>
    <lineage>
        <taxon>Eukaryota</taxon>
        <taxon>Metazoa</taxon>
        <taxon>Chordata</taxon>
        <taxon>Craniata</taxon>
        <taxon>Vertebrata</taxon>
        <taxon>Euteleostomi</taxon>
        <taxon>Actinopterygii</taxon>
        <taxon>Neopterygii</taxon>
        <taxon>Teleostei</taxon>
        <taxon>Protacanthopterygii</taxon>
        <taxon>Esociformes</taxon>
        <taxon>Umbridae</taxon>
        <taxon>Umbra</taxon>
    </lineage>
</organism>
<reference evidence="2 3" key="1">
    <citation type="submission" date="2024-06" db="EMBL/GenBank/DDBJ databases">
        <authorList>
            <person name="Pan Q."/>
            <person name="Wen M."/>
            <person name="Jouanno E."/>
            <person name="Zahm M."/>
            <person name="Klopp C."/>
            <person name="Cabau C."/>
            <person name="Louis A."/>
            <person name="Berthelot C."/>
            <person name="Parey E."/>
            <person name="Roest Crollius H."/>
            <person name="Montfort J."/>
            <person name="Robinson-Rechavi M."/>
            <person name="Bouchez O."/>
            <person name="Lampietro C."/>
            <person name="Lopez Roques C."/>
            <person name="Donnadieu C."/>
            <person name="Postlethwait J."/>
            <person name="Bobe J."/>
            <person name="Verreycken H."/>
            <person name="Guiguen Y."/>
        </authorList>
    </citation>
    <scope>NUCLEOTIDE SEQUENCE [LARGE SCALE GENOMIC DNA]</scope>
    <source>
        <strain evidence="2">Up_M1</strain>
        <tissue evidence="2">Testis</tissue>
    </source>
</reference>
<feature type="compositionally biased region" description="Polar residues" evidence="1">
    <location>
        <begin position="348"/>
        <end position="359"/>
    </location>
</feature>
<feature type="compositionally biased region" description="Basic and acidic residues" evidence="1">
    <location>
        <begin position="333"/>
        <end position="342"/>
    </location>
</feature>
<protein>
    <recommendedName>
        <fullName evidence="4">ERBB receptor feedback inhibitor 1</fullName>
    </recommendedName>
</protein>
<feature type="compositionally biased region" description="Pro residues" evidence="1">
    <location>
        <begin position="304"/>
        <end position="313"/>
    </location>
</feature>
<evidence type="ECO:0008006" key="4">
    <source>
        <dbReference type="Google" id="ProtNLM"/>
    </source>
</evidence>
<feature type="compositionally biased region" description="Basic and acidic residues" evidence="1">
    <location>
        <begin position="241"/>
        <end position="253"/>
    </location>
</feature>
<gene>
    <name evidence="2" type="ORF">UPYG_G00170820</name>
</gene>
<evidence type="ECO:0000313" key="2">
    <source>
        <dbReference type="EMBL" id="KAL0978466.1"/>
    </source>
</evidence>
<feature type="region of interest" description="Disordered" evidence="1">
    <location>
        <begin position="129"/>
        <end position="155"/>
    </location>
</feature>
<feature type="region of interest" description="Disordered" evidence="1">
    <location>
        <begin position="241"/>
        <end position="360"/>
    </location>
</feature>
<dbReference type="PANTHER" id="PTHR14254:SF5">
    <property type="entry name" value="ERBB RECEPTOR FEEDBACK INHIBITOR 1"/>
    <property type="match status" value="1"/>
</dbReference>
<name>A0ABD0X5L0_UMBPY</name>